<organism evidence="1">
    <name type="scientific">Bradyrhizobium quebecense</name>
    <dbReference type="NCBI Taxonomy" id="2748629"/>
    <lineage>
        <taxon>Bacteria</taxon>
        <taxon>Pseudomonadati</taxon>
        <taxon>Pseudomonadota</taxon>
        <taxon>Alphaproteobacteria</taxon>
        <taxon>Hyphomicrobiales</taxon>
        <taxon>Nitrobacteraceae</taxon>
        <taxon>Bradyrhizobium</taxon>
    </lineage>
</organism>
<sequence>MASYLDLQTRIAGDLTRDDLGSQIKDAIGDAIKNYESDRFYFNVTRSLTFPTVIGQVAYTGSDLAQIPNIIRIDHLFLRDTVSTFDLERLEPDEFEWLQGNNTGPGKPNVFTYIDGQIMLWPIPIAVYTIRPHMHYSLATLSADTDSNAWTNDAEQLIRAHAKLLLYTNVIEDTDGMQRMQLQIPAYKGKLDYETSARTVTGKIQGTDF</sequence>
<reference evidence="1" key="1">
    <citation type="submission" date="2020-06" db="EMBL/GenBank/DDBJ databases">
        <title>Whole Genome Sequence of Bradyrhizobium sp. Strain 66S1MB.</title>
        <authorList>
            <person name="Bromfield E."/>
            <person name="Cloutier S."/>
        </authorList>
    </citation>
    <scope>NUCLEOTIDE SEQUENCE</scope>
    <source>
        <strain evidence="1">66S1MB</strain>
    </source>
</reference>
<dbReference type="InterPro" id="IPR056209">
    <property type="entry name" value="SU10_adaptor"/>
</dbReference>
<accession>A0A973WRK7</accession>
<evidence type="ECO:0000313" key="1">
    <source>
        <dbReference type="EMBL" id="NVL07940.1"/>
    </source>
</evidence>
<protein>
    <submittedName>
        <fullName evidence="1">Uncharacterized protein</fullName>
    </submittedName>
</protein>
<dbReference type="EMBL" id="JABWSX010000001">
    <property type="protein sequence ID" value="NVL07940.1"/>
    <property type="molecule type" value="Genomic_DNA"/>
</dbReference>
<proteinExistence type="predicted"/>
<comment type="caution">
    <text evidence="1">The sequence shown here is derived from an EMBL/GenBank/DDBJ whole genome shotgun (WGS) entry which is preliminary data.</text>
</comment>
<dbReference type="RefSeq" id="WP_176531536.1">
    <property type="nucleotide sequence ID" value="NZ_CP088022.1"/>
</dbReference>
<name>A0A973WRK7_9BRAD</name>
<dbReference type="AlphaFoldDB" id="A0A973WRK7"/>
<gene>
    <name evidence="1" type="ORF">HU230_19755</name>
</gene>
<dbReference type="Pfam" id="PF24175">
    <property type="entry name" value="SU10_adaptor"/>
    <property type="match status" value="1"/>
</dbReference>